<evidence type="ECO:0000256" key="3">
    <source>
        <dbReference type="ARBA" id="ARBA00022525"/>
    </source>
</evidence>
<dbReference type="PRINTS" id="PR00838">
    <property type="entry name" value="V5ALLERGEN"/>
</dbReference>
<keyword evidence="7" id="KW-1185">Reference proteome</keyword>
<evidence type="ECO:0000313" key="7">
    <source>
        <dbReference type="Proteomes" id="UP000069940"/>
    </source>
</evidence>
<dbReference type="SMART" id="SM00198">
    <property type="entry name" value="SCP"/>
    <property type="match status" value="1"/>
</dbReference>
<dbReference type="InterPro" id="IPR002413">
    <property type="entry name" value="V5_allergen-like"/>
</dbReference>
<dbReference type="Gene3D" id="3.40.33.10">
    <property type="entry name" value="CAP"/>
    <property type="match status" value="1"/>
</dbReference>
<dbReference type="Proteomes" id="UP000069940">
    <property type="component" value="Unassembled WGS sequence"/>
</dbReference>
<dbReference type="PIRSF" id="PIRSF038921">
    <property type="entry name" value="P14a"/>
    <property type="match status" value="1"/>
</dbReference>
<protein>
    <recommendedName>
        <fullName evidence="5">SCP domain-containing protein</fullName>
    </recommendedName>
</protein>
<comment type="similarity">
    <text evidence="2">Belongs to the CRISP family.</text>
</comment>
<organism evidence="6 7">
    <name type="scientific">Aedes albopictus</name>
    <name type="common">Asian tiger mosquito</name>
    <name type="synonym">Stegomyia albopicta</name>
    <dbReference type="NCBI Taxonomy" id="7160"/>
    <lineage>
        <taxon>Eukaryota</taxon>
        <taxon>Metazoa</taxon>
        <taxon>Ecdysozoa</taxon>
        <taxon>Arthropoda</taxon>
        <taxon>Hexapoda</taxon>
        <taxon>Insecta</taxon>
        <taxon>Pterygota</taxon>
        <taxon>Neoptera</taxon>
        <taxon>Endopterygota</taxon>
        <taxon>Diptera</taxon>
        <taxon>Nematocera</taxon>
        <taxon>Culicoidea</taxon>
        <taxon>Culicidae</taxon>
        <taxon>Culicinae</taxon>
        <taxon>Aedini</taxon>
        <taxon>Aedes</taxon>
        <taxon>Stegomyia</taxon>
    </lineage>
</organism>
<sequence>MIVLGCEPNQWVKSIHNLNSTFNFLDVLAALVTRSFQQSINYCKPSLCPVQKPHIACNVTSKFGPKCGTIANIVPMNSTNVALIVSMHNLYRSVIAQGKLNYTKQEYFPTAERMPTIQWDDELAYIAEANARHCVFEHDKCRNTEQLKSAGQNLAWISYYGFFQTDAKLISQMINYWYREYIYADRSIISNYPKNYGGPAIGHFTAMVADRSNRIGCAMVSFEESPWMRKYLVCNYSITNIINQPVYKAGPTASKCVTGQNPDYAGLCSVDEVIDSNPFKFP</sequence>
<dbReference type="RefSeq" id="XP_029732953.1">
    <property type="nucleotide sequence ID" value="XM_029877093.2"/>
</dbReference>
<evidence type="ECO:0000256" key="1">
    <source>
        <dbReference type="ARBA" id="ARBA00004613"/>
    </source>
</evidence>
<proteinExistence type="inferred from homology"/>
<dbReference type="Pfam" id="PF00188">
    <property type="entry name" value="CAP"/>
    <property type="match status" value="1"/>
</dbReference>
<evidence type="ECO:0000256" key="4">
    <source>
        <dbReference type="ARBA" id="ARBA00022729"/>
    </source>
</evidence>
<accession>A0ABM1ZDH5</accession>
<dbReference type="CDD" id="cd05380">
    <property type="entry name" value="CAP_euk"/>
    <property type="match status" value="1"/>
</dbReference>
<keyword evidence="3" id="KW-0964">Secreted</keyword>
<dbReference type="InterPro" id="IPR035940">
    <property type="entry name" value="CAP_sf"/>
</dbReference>
<keyword evidence="4" id="KW-0732">Signal</keyword>
<dbReference type="SUPFAM" id="SSF55797">
    <property type="entry name" value="PR-1-like"/>
    <property type="match status" value="1"/>
</dbReference>
<evidence type="ECO:0000256" key="2">
    <source>
        <dbReference type="ARBA" id="ARBA00009923"/>
    </source>
</evidence>
<dbReference type="InterPro" id="IPR034763">
    <property type="entry name" value="P14a_insect"/>
</dbReference>
<reference evidence="7" key="1">
    <citation type="journal article" date="2015" name="Proc. Natl. Acad. Sci. U.S.A.">
        <title>Genome sequence of the Asian Tiger mosquito, Aedes albopictus, reveals insights into its biology, genetics, and evolution.</title>
        <authorList>
            <person name="Chen X.G."/>
            <person name="Jiang X."/>
            <person name="Gu J."/>
            <person name="Xu M."/>
            <person name="Wu Y."/>
            <person name="Deng Y."/>
            <person name="Zhang C."/>
            <person name="Bonizzoni M."/>
            <person name="Dermauw W."/>
            <person name="Vontas J."/>
            <person name="Armbruster P."/>
            <person name="Huang X."/>
            <person name="Yang Y."/>
            <person name="Zhang H."/>
            <person name="He W."/>
            <person name="Peng H."/>
            <person name="Liu Y."/>
            <person name="Wu K."/>
            <person name="Chen J."/>
            <person name="Lirakis M."/>
            <person name="Topalis P."/>
            <person name="Van Leeuwen T."/>
            <person name="Hall A.B."/>
            <person name="Jiang X."/>
            <person name="Thorpe C."/>
            <person name="Mueller R.L."/>
            <person name="Sun C."/>
            <person name="Waterhouse R.M."/>
            <person name="Yan G."/>
            <person name="Tu Z.J."/>
            <person name="Fang X."/>
            <person name="James A.A."/>
        </authorList>
    </citation>
    <scope>NUCLEOTIDE SEQUENCE [LARGE SCALE GENOMIC DNA]</scope>
    <source>
        <strain evidence="7">Foshan</strain>
    </source>
</reference>
<name>A0ABM1ZDH5_AEDAL</name>
<dbReference type="PANTHER" id="PTHR10334">
    <property type="entry name" value="CYSTEINE-RICH SECRETORY PROTEIN-RELATED"/>
    <property type="match status" value="1"/>
</dbReference>
<dbReference type="InterPro" id="IPR014044">
    <property type="entry name" value="CAP_dom"/>
</dbReference>
<comment type="subcellular location">
    <subcellularLocation>
        <location evidence="1">Secreted</location>
    </subcellularLocation>
</comment>
<evidence type="ECO:0000313" key="6">
    <source>
        <dbReference type="EnsemblMetazoa" id="AALFPA23_017469.P25481"/>
    </source>
</evidence>
<evidence type="ECO:0000259" key="5">
    <source>
        <dbReference type="SMART" id="SM00198"/>
    </source>
</evidence>
<feature type="domain" description="SCP" evidence="5">
    <location>
        <begin position="79"/>
        <end position="243"/>
    </location>
</feature>
<dbReference type="EnsemblMetazoa" id="AALFPA23_017469.R25481">
    <property type="protein sequence ID" value="AALFPA23_017469.P25481"/>
    <property type="gene ID" value="AALFPA23_017469"/>
</dbReference>
<reference evidence="6" key="2">
    <citation type="submission" date="2025-05" db="UniProtKB">
        <authorList>
            <consortium name="EnsemblMetazoa"/>
        </authorList>
    </citation>
    <scope>IDENTIFICATION</scope>
    <source>
        <strain evidence="6">Foshan</strain>
    </source>
</reference>
<dbReference type="InterPro" id="IPR001283">
    <property type="entry name" value="CRISP-related"/>
</dbReference>
<dbReference type="GeneID" id="109433331"/>